<reference evidence="1 2" key="1">
    <citation type="submission" date="2020-07" db="EMBL/GenBank/DDBJ databases">
        <title>A new beta-1,3-glucan-decomposing anaerobic bacterium isolated from anoxic soil subjected to biological soil disinfestation.</title>
        <authorList>
            <person name="Ueki A."/>
            <person name="Tonouchi A."/>
        </authorList>
    </citation>
    <scope>NUCLEOTIDE SEQUENCE [LARGE SCALE GENOMIC DNA]</scope>
    <source>
        <strain evidence="1 2">TW1</strain>
    </source>
</reference>
<gene>
    <name evidence="1" type="ORF">bsdtw1_01772</name>
</gene>
<evidence type="ECO:0000313" key="2">
    <source>
        <dbReference type="Proteomes" id="UP000580568"/>
    </source>
</evidence>
<dbReference type="Proteomes" id="UP000580568">
    <property type="component" value="Unassembled WGS sequence"/>
</dbReference>
<accession>A0A6V8SFW9</accession>
<dbReference type="InterPro" id="IPR016195">
    <property type="entry name" value="Pol/histidinol_Pase-like"/>
</dbReference>
<name>A0A6V8SFW9_9CLOT</name>
<dbReference type="GO" id="GO:0004534">
    <property type="term" value="F:5'-3' RNA exonuclease activity"/>
    <property type="evidence" value="ECO:0007669"/>
    <property type="project" value="TreeGrafter"/>
</dbReference>
<protein>
    <recommendedName>
        <fullName evidence="3">Polymerase/histidinol phosphatase N-terminal domain-containing protein</fullName>
    </recommendedName>
</protein>
<dbReference type="EMBL" id="BLZR01000001">
    <property type="protein sequence ID" value="GFP75681.1"/>
    <property type="molecule type" value="Genomic_DNA"/>
</dbReference>
<dbReference type="PANTHER" id="PTHR42924">
    <property type="entry name" value="EXONUCLEASE"/>
    <property type="match status" value="1"/>
</dbReference>
<evidence type="ECO:0008006" key="3">
    <source>
        <dbReference type="Google" id="ProtNLM"/>
    </source>
</evidence>
<dbReference type="Gene3D" id="3.20.20.140">
    <property type="entry name" value="Metal-dependent hydrolases"/>
    <property type="match status" value="1"/>
</dbReference>
<proteinExistence type="predicted"/>
<dbReference type="RefSeq" id="WP_183277167.1">
    <property type="nucleotide sequence ID" value="NZ_BLZR01000001.1"/>
</dbReference>
<comment type="caution">
    <text evidence="1">The sequence shown here is derived from an EMBL/GenBank/DDBJ whole genome shotgun (WGS) entry which is preliminary data.</text>
</comment>
<dbReference type="PANTHER" id="PTHR42924:SF11">
    <property type="entry name" value="POLYMERASE_HISTIDINOL PHOSPHATASE N-TERMINAL DOMAIN-CONTAINING PROTEIN"/>
    <property type="match status" value="1"/>
</dbReference>
<dbReference type="SUPFAM" id="SSF89550">
    <property type="entry name" value="PHP domain-like"/>
    <property type="match status" value="1"/>
</dbReference>
<dbReference type="AlphaFoldDB" id="A0A6V8SFW9"/>
<organism evidence="1 2">
    <name type="scientific">Clostridium fungisolvens</name>
    <dbReference type="NCBI Taxonomy" id="1604897"/>
    <lineage>
        <taxon>Bacteria</taxon>
        <taxon>Bacillati</taxon>
        <taxon>Bacillota</taxon>
        <taxon>Clostridia</taxon>
        <taxon>Eubacteriales</taxon>
        <taxon>Clostridiaceae</taxon>
        <taxon>Clostridium</taxon>
    </lineage>
</organism>
<dbReference type="InterPro" id="IPR052018">
    <property type="entry name" value="PHP_domain"/>
</dbReference>
<dbReference type="GO" id="GO:0035312">
    <property type="term" value="F:5'-3' DNA exonuclease activity"/>
    <property type="evidence" value="ECO:0007669"/>
    <property type="project" value="TreeGrafter"/>
</dbReference>
<sequence length="291" mass="33975">MIINPYLSTGIWLKGNLHTHTENSKCGHYSLETVIDMYKSYKMKYDFLAITDHCMLTKLNESYEDIVIFPGTEYKYRDYQTLGINIKDYCDDERNYDNHQQLFNKVNDEGGLNIICHPHVYEDNYWPLEELLQLNGYTGLEIYNNNVKFDNKGRALATDLWDNLLSNGKKVFGFANDDMHVFQRCGCAFNMALCEEKSSVSILESLRKGSFYSSTGILLNKIEAIDNRLYLELKHHNIPVSFKFIGYKGKVLKESYGHEAEYTVLGNEKYVRIEMNREDGCMAWTQPFWIE</sequence>
<evidence type="ECO:0000313" key="1">
    <source>
        <dbReference type="EMBL" id="GFP75681.1"/>
    </source>
</evidence>
<keyword evidence="2" id="KW-1185">Reference proteome</keyword>